<accession>A0A2T4UXJ9</accession>
<name>A0A2T4UXJ9_9MICO</name>
<feature type="region of interest" description="Disordered" evidence="1">
    <location>
        <begin position="23"/>
        <end position="82"/>
    </location>
</feature>
<comment type="caution">
    <text evidence="3">The sequence shown here is derived from an EMBL/GenBank/DDBJ whole genome shotgun (WGS) entry which is preliminary data.</text>
</comment>
<keyword evidence="2" id="KW-0732">Signal</keyword>
<feature type="compositionally biased region" description="Low complexity" evidence="1">
    <location>
        <begin position="23"/>
        <end position="56"/>
    </location>
</feature>
<evidence type="ECO:0008006" key="5">
    <source>
        <dbReference type="Google" id="ProtNLM"/>
    </source>
</evidence>
<proteinExistence type="predicted"/>
<evidence type="ECO:0000256" key="2">
    <source>
        <dbReference type="SAM" id="SignalP"/>
    </source>
</evidence>
<evidence type="ECO:0000313" key="3">
    <source>
        <dbReference type="EMBL" id="PTL74243.1"/>
    </source>
</evidence>
<reference evidence="3 4" key="1">
    <citation type="submission" date="2018-03" db="EMBL/GenBank/DDBJ databases">
        <title>Bacteriophage NCPPB3778 and a type I-E CRISPR drive the evolution of the US Biological Select Agent, Rathayibacter toxicus.</title>
        <authorList>
            <person name="Davis E.W.II."/>
            <person name="Tabima J.F."/>
            <person name="Weisberg A.J."/>
            <person name="Dantas Lopes L."/>
            <person name="Wiseman M.S."/>
            <person name="Wiseman M.S."/>
            <person name="Pupko T."/>
            <person name="Belcher M.S."/>
            <person name="Sechler A.J."/>
            <person name="Tancos M.A."/>
            <person name="Schroeder B.K."/>
            <person name="Murray T.D."/>
            <person name="Luster D.G."/>
            <person name="Schneider W.L."/>
            <person name="Rogers E."/>
            <person name="Andreote F.D."/>
            <person name="Grunwald N.J."/>
            <person name="Putnam M.L."/>
            <person name="Chang J.H."/>
        </authorList>
    </citation>
    <scope>NUCLEOTIDE SEQUENCE [LARGE SCALE GENOMIC DNA]</scope>
    <source>
        <strain evidence="3 4">DSM 15933</strain>
    </source>
</reference>
<keyword evidence="4" id="KW-1185">Reference proteome</keyword>
<organism evidence="3 4">
    <name type="scientific">Rathayibacter caricis DSM 15933</name>
    <dbReference type="NCBI Taxonomy" id="1328867"/>
    <lineage>
        <taxon>Bacteria</taxon>
        <taxon>Bacillati</taxon>
        <taxon>Actinomycetota</taxon>
        <taxon>Actinomycetes</taxon>
        <taxon>Micrococcales</taxon>
        <taxon>Microbacteriaceae</taxon>
        <taxon>Rathayibacter</taxon>
    </lineage>
</organism>
<sequence length="207" mass="20877">MTSRTARLIAPALVLAIALAGCTPETSSSSPSGSPGSAAGASTGPSASAPTGAGTPRASTEAGTPRASTEADGSNSPAPTVSACSPLELYEPWSPATPIVATLGSSPMRIPVDQGPVEHASGDAVLDDAGRPVAYLVAPDDVWTVVAERFCLHVDYINALNQVRRNGAATLFAGDTLNLDPYTVTSVGSENGTVFENDPPHPMPPQA</sequence>
<feature type="compositionally biased region" description="Polar residues" evidence="1">
    <location>
        <begin position="71"/>
        <end position="82"/>
    </location>
</feature>
<dbReference type="AlphaFoldDB" id="A0A2T4UXJ9"/>
<evidence type="ECO:0000313" key="4">
    <source>
        <dbReference type="Proteomes" id="UP000241085"/>
    </source>
</evidence>
<feature type="chain" id="PRO_5039201533" description="LysM domain-containing protein" evidence="2">
    <location>
        <begin position="21"/>
        <end position="207"/>
    </location>
</feature>
<evidence type="ECO:0000256" key="1">
    <source>
        <dbReference type="SAM" id="MobiDB-lite"/>
    </source>
</evidence>
<gene>
    <name evidence="3" type="ORF">C1I63_16315</name>
</gene>
<dbReference type="PROSITE" id="PS51257">
    <property type="entry name" value="PROKAR_LIPOPROTEIN"/>
    <property type="match status" value="1"/>
</dbReference>
<dbReference type="Proteomes" id="UP000241085">
    <property type="component" value="Unassembled WGS sequence"/>
</dbReference>
<protein>
    <recommendedName>
        <fullName evidence="5">LysM domain-containing protein</fullName>
    </recommendedName>
</protein>
<dbReference type="EMBL" id="PZPL01000001">
    <property type="protein sequence ID" value="PTL74243.1"/>
    <property type="molecule type" value="Genomic_DNA"/>
</dbReference>
<feature type="signal peptide" evidence="2">
    <location>
        <begin position="1"/>
        <end position="20"/>
    </location>
</feature>
<dbReference type="RefSeq" id="WP_107575445.1">
    <property type="nucleotide sequence ID" value="NZ_PZPL01000001.1"/>
</dbReference>